<sequence length="57" mass="6720">MLPYVRTDDDRCVGIQALRLRAKHDQTGFISLSPALSKIRKPQFNLHEKYFKKFARN</sequence>
<comment type="caution">
    <text evidence="1">The sequence shown here is derived from an EMBL/GenBank/DDBJ whole genome shotgun (WGS) entry which is preliminary data.</text>
</comment>
<protein>
    <submittedName>
        <fullName evidence="1">Uncharacterized protein</fullName>
    </submittedName>
</protein>
<dbReference type="Proteomes" id="UP000015453">
    <property type="component" value="Unassembled WGS sequence"/>
</dbReference>
<keyword evidence="2" id="KW-1185">Reference proteome</keyword>
<reference evidence="1 2" key="1">
    <citation type="journal article" date="2013" name="BMC Genomics">
        <title>The miniature genome of a carnivorous plant Genlisea aurea contains a low number of genes and short non-coding sequences.</title>
        <authorList>
            <person name="Leushkin E.V."/>
            <person name="Sutormin R.A."/>
            <person name="Nabieva E.R."/>
            <person name="Penin A.A."/>
            <person name="Kondrashov A.S."/>
            <person name="Logacheva M.D."/>
        </authorList>
    </citation>
    <scope>NUCLEOTIDE SEQUENCE [LARGE SCALE GENOMIC DNA]</scope>
</reference>
<gene>
    <name evidence="1" type="ORF">M569_12223</name>
</gene>
<proteinExistence type="predicted"/>
<evidence type="ECO:0000313" key="1">
    <source>
        <dbReference type="EMBL" id="EPS62567.1"/>
    </source>
</evidence>
<organism evidence="1 2">
    <name type="scientific">Genlisea aurea</name>
    <dbReference type="NCBI Taxonomy" id="192259"/>
    <lineage>
        <taxon>Eukaryota</taxon>
        <taxon>Viridiplantae</taxon>
        <taxon>Streptophyta</taxon>
        <taxon>Embryophyta</taxon>
        <taxon>Tracheophyta</taxon>
        <taxon>Spermatophyta</taxon>
        <taxon>Magnoliopsida</taxon>
        <taxon>eudicotyledons</taxon>
        <taxon>Gunneridae</taxon>
        <taxon>Pentapetalae</taxon>
        <taxon>asterids</taxon>
        <taxon>lamiids</taxon>
        <taxon>Lamiales</taxon>
        <taxon>Lentibulariaceae</taxon>
        <taxon>Genlisea</taxon>
    </lineage>
</organism>
<accession>S8DRX5</accession>
<dbReference type="AlphaFoldDB" id="S8DRX5"/>
<evidence type="ECO:0000313" key="2">
    <source>
        <dbReference type="Proteomes" id="UP000015453"/>
    </source>
</evidence>
<dbReference type="EMBL" id="AUSU01006056">
    <property type="protein sequence ID" value="EPS62567.1"/>
    <property type="molecule type" value="Genomic_DNA"/>
</dbReference>
<name>S8DRX5_9LAMI</name>